<reference evidence="1 2" key="1">
    <citation type="submission" date="2021-01" db="EMBL/GenBank/DDBJ databases">
        <title>Genomic Encyclopedia of Type Strains, Phase IV (KMG-IV): sequencing the most valuable type-strain genomes for metagenomic binning, comparative biology and taxonomic classification.</title>
        <authorList>
            <person name="Goeker M."/>
        </authorList>
    </citation>
    <scope>NUCLEOTIDE SEQUENCE [LARGE SCALE GENOMIC DNA]</scope>
    <source>
        <strain evidence="1 2">DSM 25540</strain>
    </source>
</reference>
<name>A0ABS2P813_9BACL</name>
<protein>
    <submittedName>
        <fullName evidence="1">Uncharacterized protein</fullName>
    </submittedName>
</protein>
<dbReference type="Proteomes" id="UP000741863">
    <property type="component" value="Unassembled WGS sequence"/>
</dbReference>
<gene>
    <name evidence="1" type="ORF">JOD17_000222</name>
</gene>
<dbReference type="EMBL" id="JAFBEC010000001">
    <property type="protein sequence ID" value="MBM7631131.1"/>
    <property type="molecule type" value="Genomic_DNA"/>
</dbReference>
<sequence length="38" mass="4481">MHKSLERFFLEFAVIMLAKGRKNTADWAYKKSLSYGSR</sequence>
<comment type="caution">
    <text evidence="1">The sequence shown here is derived from an EMBL/GenBank/DDBJ whole genome shotgun (WGS) entry which is preliminary data.</text>
</comment>
<evidence type="ECO:0000313" key="1">
    <source>
        <dbReference type="EMBL" id="MBM7631131.1"/>
    </source>
</evidence>
<proteinExistence type="predicted"/>
<organism evidence="1 2">
    <name type="scientific">Geomicrobium sediminis</name>
    <dbReference type="NCBI Taxonomy" id="1347788"/>
    <lineage>
        <taxon>Bacteria</taxon>
        <taxon>Bacillati</taxon>
        <taxon>Bacillota</taxon>
        <taxon>Bacilli</taxon>
        <taxon>Bacillales</taxon>
        <taxon>Geomicrobium</taxon>
    </lineage>
</organism>
<accession>A0ABS2P813</accession>
<evidence type="ECO:0000313" key="2">
    <source>
        <dbReference type="Proteomes" id="UP000741863"/>
    </source>
</evidence>
<keyword evidence="2" id="KW-1185">Reference proteome</keyword>